<organism evidence="3 4">
    <name type="scientific">Bosea caraganae</name>
    <dbReference type="NCBI Taxonomy" id="2763117"/>
    <lineage>
        <taxon>Bacteria</taxon>
        <taxon>Pseudomonadati</taxon>
        <taxon>Pseudomonadota</taxon>
        <taxon>Alphaproteobacteria</taxon>
        <taxon>Hyphomicrobiales</taxon>
        <taxon>Boseaceae</taxon>
        <taxon>Bosea</taxon>
    </lineage>
</organism>
<evidence type="ECO:0000313" key="3">
    <source>
        <dbReference type="EMBL" id="RDJ24567.1"/>
    </source>
</evidence>
<dbReference type="EMBL" id="QQTP01000006">
    <property type="protein sequence ID" value="RDJ24567.1"/>
    <property type="molecule type" value="Genomic_DNA"/>
</dbReference>
<accession>A0A370L5Z5</accession>
<evidence type="ECO:0000256" key="2">
    <source>
        <dbReference type="SAM" id="SignalP"/>
    </source>
</evidence>
<proteinExistence type="predicted"/>
<feature type="compositionally biased region" description="Pro residues" evidence="1">
    <location>
        <begin position="98"/>
        <end position="107"/>
    </location>
</feature>
<evidence type="ECO:0000313" key="4">
    <source>
        <dbReference type="Proteomes" id="UP000255207"/>
    </source>
</evidence>
<protein>
    <recommendedName>
        <fullName evidence="5">DUF4148 domain-containing protein</fullName>
    </recommendedName>
</protein>
<feature type="region of interest" description="Disordered" evidence="1">
    <location>
        <begin position="82"/>
        <end position="107"/>
    </location>
</feature>
<name>A0A370L5Z5_9HYPH</name>
<evidence type="ECO:0000256" key="1">
    <source>
        <dbReference type="SAM" id="MobiDB-lite"/>
    </source>
</evidence>
<evidence type="ECO:0008006" key="5">
    <source>
        <dbReference type="Google" id="ProtNLM"/>
    </source>
</evidence>
<dbReference type="Proteomes" id="UP000255207">
    <property type="component" value="Unassembled WGS sequence"/>
</dbReference>
<gene>
    <name evidence="3" type="ORF">DWE98_12830</name>
</gene>
<keyword evidence="2" id="KW-0732">Signal</keyword>
<comment type="caution">
    <text evidence="3">The sequence shown here is derived from an EMBL/GenBank/DDBJ whole genome shotgun (WGS) entry which is preliminary data.</text>
</comment>
<feature type="signal peptide" evidence="2">
    <location>
        <begin position="1"/>
        <end position="19"/>
    </location>
</feature>
<feature type="chain" id="PRO_5017002725" description="DUF4148 domain-containing protein" evidence="2">
    <location>
        <begin position="20"/>
        <end position="107"/>
    </location>
</feature>
<feature type="compositionally biased region" description="Polar residues" evidence="1">
    <location>
        <begin position="87"/>
        <end position="97"/>
    </location>
</feature>
<keyword evidence="4" id="KW-1185">Reference proteome</keyword>
<dbReference type="PROSITE" id="PS51257">
    <property type="entry name" value="PROKAR_LIPOPROTEIN"/>
    <property type="match status" value="1"/>
</dbReference>
<sequence>MTRRLALLLAVAAQGLVLSGCGKDIAEATGFATTPQESKAFVKEARQAEADYIPVGSAVTRAAPRKPVADFKKLETDLEAKRISNEAAGNQAKQLGTTPPPAPAAVP</sequence>
<reference evidence="4" key="1">
    <citation type="submission" date="2018-07" db="EMBL/GenBank/DDBJ databases">
        <authorList>
            <person name="Safronova V.I."/>
            <person name="Chirak E.R."/>
            <person name="Sazanova A.L."/>
        </authorList>
    </citation>
    <scope>NUCLEOTIDE SEQUENCE [LARGE SCALE GENOMIC DNA]</scope>
    <source>
        <strain evidence="4">RCAM04685</strain>
    </source>
</reference>
<dbReference type="AlphaFoldDB" id="A0A370L5Z5"/>